<feature type="region of interest" description="Disordered" evidence="1">
    <location>
        <begin position="256"/>
        <end position="291"/>
    </location>
</feature>
<evidence type="ECO:0000313" key="2">
    <source>
        <dbReference type="EMBL" id="RBW69989.1"/>
    </source>
</evidence>
<protein>
    <recommendedName>
        <fullName evidence="4">Spore coat protein</fullName>
    </recommendedName>
</protein>
<name>A0A366XZ01_9BACI</name>
<dbReference type="AlphaFoldDB" id="A0A366XZ01"/>
<accession>A0A366XZ01</accession>
<keyword evidence="3" id="KW-1185">Reference proteome</keyword>
<reference evidence="2 3" key="1">
    <citation type="submission" date="2018-07" db="EMBL/GenBank/DDBJ databases">
        <title>Lottiidibacillus patelloidae gen. nov., sp. nov., isolated from the intestinal tract of a marine limpet and the reclassification of B. taeanensis BH030017T, B. algicola KMM 3737T and B. hwajinpoensis SW-72T as genus Lottiidibacillus.</title>
        <authorList>
            <person name="Liu R."/>
            <person name="Huang Z."/>
        </authorList>
    </citation>
    <scope>NUCLEOTIDE SEQUENCE [LARGE SCALE GENOMIC DNA]</scope>
    <source>
        <strain evidence="2 3">BH030017</strain>
    </source>
</reference>
<dbReference type="OrthoDB" id="2452727at2"/>
<comment type="caution">
    <text evidence="2">The sequence shown here is derived from an EMBL/GenBank/DDBJ whole genome shotgun (WGS) entry which is preliminary data.</text>
</comment>
<dbReference type="EMBL" id="QOCW01000007">
    <property type="protein sequence ID" value="RBW69989.1"/>
    <property type="molecule type" value="Genomic_DNA"/>
</dbReference>
<proteinExistence type="predicted"/>
<dbReference type="Proteomes" id="UP000253314">
    <property type="component" value="Unassembled WGS sequence"/>
</dbReference>
<organism evidence="2 3">
    <name type="scientific">Bacillus taeanensis</name>
    <dbReference type="NCBI Taxonomy" id="273032"/>
    <lineage>
        <taxon>Bacteria</taxon>
        <taxon>Bacillati</taxon>
        <taxon>Bacillota</taxon>
        <taxon>Bacilli</taxon>
        <taxon>Bacillales</taxon>
        <taxon>Bacillaceae</taxon>
        <taxon>Bacillus</taxon>
    </lineage>
</organism>
<evidence type="ECO:0000313" key="3">
    <source>
        <dbReference type="Proteomes" id="UP000253314"/>
    </source>
</evidence>
<sequence length="337" mass="39798">MLDQLPDNEFKYFIGFQVQIHIGGKKKLVGRLLAVKDDHIVFYNNEDHTISYYKRHHVKKMVKDSKEAPLSVEQKEFIDVKRYNDLFNHLRLTWVQISCGGPNNVEGVLCKVLDDSVMLISNEELIYIPVYHIKHVYKGSLEELKNESQPTDDTEIKQELVYETEQEVEKELTIVQEEKVVIEEVEEIIVQEQEVQGEEEVQEEEEVRLEEKKAAQQQNVIVEEKEIAVQDDDDELFESEEKDRFFYMREKLVNHRSLASESEEEEKQVPESYSLEENDEESILSTTEAEVEEELEMVQPENQQAPLLTDEYKKYSQWRRKGSARYRNIYGRSRKAV</sequence>
<gene>
    <name evidence="2" type="ORF">DS031_09055</name>
</gene>
<evidence type="ECO:0008006" key="4">
    <source>
        <dbReference type="Google" id="ProtNLM"/>
    </source>
</evidence>
<dbReference type="RefSeq" id="WP_113805745.1">
    <property type="nucleotide sequence ID" value="NZ_QOCW01000007.1"/>
</dbReference>
<evidence type="ECO:0000256" key="1">
    <source>
        <dbReference type="SAM" id="MobiDB-lite"/>
    </source>
</evidence>